<evidence type="ECO:0000256" key="5">
    <source>
        <dbReference type="ARBA" id="ARBA00022741"/>
    </source>
</evidence>
<dbReference type="CDD" id="cd03225">
    <property type="entry name" value="ABC_cobalt_CbiO_domain1"/>
    <property type="match status" value="1"/>
</dbReference>
<protein>
    <submittedName>
        <fullName evidence="10">ATP-binding cassette domain-containing protein</fullName>
    </submittedName>
</protein>
<dbReference type="InterPro" id="IPR003439">
    <property type="entry name" value="ABC_transporter-like_ATP-bd"/>
</dbReference>
<dbReference type="GO" id="GO:0005524">
    <property type="term" value="F:ATP binding"/>
    <property type="evidence" value="ECO:0007669"/>
    <property type="project" value="UniProtKB-KW"/>
</dbReference>
<organism evidence="10 11">
    <name type="scientific">Paenibacillus psychroresistens</name>
    <dbReference type="NCBI Taxonomy" id="1778678"/>
    <lineage>
        <taxon>Bacteria</taxon>
        <taxon>Bacillati</taxon>
        <taxon>Bacillota</taxon>
        <taxon>Bacilli</taxon>
        <taxon>Bacillales</taxon>
        <taxon>Paenibacillaceae</taxon>
        <taxon>Paenibacillus</taxon>
    </lineage>
</organism>
<sequence length="283" mass="31200">MILNLQIDLQLIDITVEVPYENGSLTLLKDISLCISQGEWISIVGKNGSGKSTLAQLLTGVRKASSGIIQRGFSGDEPIPYVMQQEMQWFGETPWEDMIFLLESRGEDVKLIPEIIQSALERVGIDLLKDRPFAEMSGGQQQLAAIAGCLAARTPIIVFDEATSMLDSTSRQQVLAAAKTINQQGTAVVWLTHHIEDLSFGERVIALESGKISYDDSTTAFFYRGSTFDLNHTTLIKTPCEELGFTLPYPIQVAHELKLKGIQLPTLPLTSEQLVEAVSYLVK</sequence>
<dbReference type="KEGG" id="ppsc:EHS13_21100"/>
<dbReference type="EMBL" id="CP034235">
    <property type="protein sequence ID" value="QGQ97203.1"/>
    <property type="molecule type" value="Genomic_DNA"/>
</dbReference>
<keyword evidence="8" id="KW-0472">Membrane</keyword>
<keyword evidence="4" id="KW-1003">Cell membrane</keyword>
<keyword evidence="3" id="KW-0813">Transport</keyword>
<dbReference type="AlphaFoldDB" id="A0A6B8RNU2"/>
<dbReference type="PROSITE" id="PS50893">
    <property type="entry name" value="ABC_TRANSPORTER_2"/>
    <property type="match status" value="1"/>
</dbReference>
<dbReference type="InterPro" id="IPR017871">
    <property type="entry name" value="ABC_transporter-like_CS"/>
</dbReference>
<dbReference type="InterPro" id="IPR050095">
    <property type="entry name" value="ECF_ABC_transporter_ATP-bd"/>
</dbReference>
<evidence type="ECO:0000259" key="9">
    <source>
        <dbReference type="PROSITE" id="PS50893"/>
    </source>
</evidence>
<evidence type="ECO:0000313" key="11">
    <source>
        <dbReference type="Proteomes" id="UP000426246"/>
    </source>
</evidence>
<evidence type="ECO:0000256" key="4">
    <source>
        <dbReference type="ARBA" id="ARBA00022475"/>
    </source>
</evidence>
<evidence type="ECO:0000256" key="7">
    <source>
        <dbReference type="ARBA" id="ARBA00022967"/>
    </source>
</evidence>
<dbReference type="PANTHER" id="PTHR43553">
    <property type="entry name" value="HEAVY METAL TRANSPORTER"/>
    <property type="match status" value="1"/>
</dbReference>
<dbReference type="Pfam" id="PF00005">
    <property type="entry name" value="ABC_tran"/>
    <property type="match status" value="1"/>
</dbReference>
<dbReference type="SUPFAM" id="SSF52540">
    <property type="entry name" value="P-loop containing nucleoside triphosphate hydrolases"/>
    <property type="match status" value="1"/>
</dbReference>
<gene>
    <name evidence="10" type="ORF">EHS13_21100</name>
</gene>
<dbReference type="GO" id="GO:0042626">
    <property type="term" value="F:ATPase-coupled transmembrane transporter activity"/>
    <property type="evidence" value="ECO:0007669"/>
    <property type="project" value="TreeGrafter"/>
</dbReference>
<dbReference type="PROSITE" id="PS00211">
    <property type="entry name" value="ABC_TRANSPORTER_1"/>
    <property type="match status" value="1"/>
</dbReference>
<accession>A0A6B8RNU2</accession>
<evidence type="ECO:0000256" key="1">
    <source>
        <dbReference type="ARBA" id="ARBA00004202"/>
    </source>
</evidence>
<dbReference type="GO" id="GO:0016887">
    <property type="term" value="F:ATP hydrolysis activity"/>
    <property type="evidence" value="ECO:0007669"/>
    <property type="project" value="InterPro"/>
</dbReference>
<evidence type="ECO:0000256" key="6">
    <source>
        <dbReference type="ARBA" id="ARBA00022840"/>
    </source>
</evidence>
<dbReference type="Proteomes" id="UP000426246">
    <property type="component" value="Chromosome"/>
</dbReference>
<proteinExistence type="inferred from homology"/>
<dbReference type="SMART" id="SM00382">
    <property type="entry name" value="AAA"/>
    <property type="match status" value="1"/>
</dbReference>
<name>A0A6B8RNU2_9BACL</name>
<dbReference type="Gene3D" id="3.40.50.300">
    <property type="entry name" value="P-loop containing nucleotide triphosphate hydrolases"/>
    <property type="match status" value="1"/>
</dbReference>
<evidence type="ECO:0000256" key="8">
    <source>
        <dbReference type="ARBA" id="ARBA00023136"/>
    </source>
</evidence>
<keyword evidence="7" id="KW-1278">Translocase</keyword>
<keyword evidence="5" id="KW-0547">Nucleotide-binding</keyword>
<comment type="subcellular location">
    <subcellularLocation>
        <location evidence="1">Cell membrane</location>
        <topology evidence="1">Peripheral membrane protein</topology>
    </subcellularLocation>
</comment>
<dbReference type="InterPro" id="IPR003593">
    <property type="entry name" value="AAA+_ATPase"/>
</dbReference>
<feature type="domain" description="ABC transporter" evidence="9">
    <location>
        <begin position="9"/>
        <end position="234"/>
    </location>
</feature>
<comment type="similarity">
    <text evidence="2">Belongs to the ABC transporter superfamily.</text>
</comment>
<dbReference type="GO" id="GO:0043190">
    <property type="term" value="C:ATP-binding cassette (ABC) transporter complex"/>
    <property type="evidence" value="ECO:0007669"/>
    <property type="project" value="TreeGrafter"/>
</dbReference>
<keyword evidence="6 10" id="KW-0067">ATP-binding</keyword>
<keyword evidence="11" id="KW-1185">Reference proteome</keyword>
<evidence type="ECO:0000313" key="10">
    <source>
        <dbReference type="EMBL" id="QGQ97203.1"/>
    </source>
</evidence>
<dbReference type="InterPro" id="IPR027417">
    <property type="entry name" value="P-loop_NTPase"/>
</dbReference>
<dbReference type="PANTHER" id="PTHR43553:SF24">
    <property type="entry name" value="ENERGY-COUPLING FACTOR TRANSPORTER ATP-BINDING PROTEIN ECFA1"/>
    <property type="match status" value="1"/>
</dbReference>
<reference evidence="11" key="1">
    <citation type="submission" date="2018-11" db="EMBL/GenBank/DDBJ databases">
        <title>Complete genome sequence of Paenibacillus sp. ML311-T8.</title>
        <authorList>
            <person name="Nam Y.-D."/>
            <person name="Kang J."/>
            <person name="Chung W.-H."/>
            <person name="Park Y.S."/>
        </authorList>
    </citation>
    <scope>NUCLEOTIDE SEQUENCE [LARGE SCALE GENOMIC DNA]</scope>
    <source>
        <strain evidence="11">ML311-T8</strain>
    </source>
</reference>
<evidence type="ECO:0000256" key="2">
    <source>
        <dbReference type="ARBA" id="ARBA00005417"/>
    </source>
</evidence>
<evidence type="ECO:0000256" key="3">
    <source>
        <dbReference type="ARBA" id="ARBA00022448"/>
    </source>
</evidence>
<dbReference type="InterPro" id="IPR015856">
    <property type="entry name" value="ABC_transpr_CbiO/EcfA_su"/>
</dbReference>